<protein>
    <submittedName>
        <fullName evidence="1">Uncharacterized protein</fullName>
    </submittedName>
</protein>
<comment type="caution">
    <text evidence="1">The sequence shown here is derived from an EMBL/GenBank/DDBJ whole genome shotgun (WGS) entry which is preliminary data.</text>
</comment>
<dbReference type="OrthoDB" id="5428038at2759"/>
<dbReference type="Proteomes" id="UP000002498">
    <property type="component" value="Unassembled WGS sequence"/>
</dbReference>
<proteinExistence type="predicted"/>
<gene>
    <name evidence="1" type="ORF">MAA_03915</name>
</gene>
<keyword evidence="2" id="KW-1185">Reference proteome</keyword>
<dbReference type="HOGENOM" id="CLU_015600_0_0_1"/>
<organism evidence="1 2">
    <name type="scientific">Metarhizium robertsii (strain ARSEF 23 / ATCC MYA-3075)</name>
    <name type="common">Metarhizium anisopliae (strain ARSEF 23)</name>
    <dbReference type="NCBI Taxonomy" id="655844"/>
    <lineage>
        <taxon>Eukaryota</taxon>
        <taxon>Fungi</taxon>
        <taxon>Dikarya</taxon>
        <taxon>Ascomycota</taxon>
        <taxon>Pezizomycotina</taxon>
        <taxon>Sordariomycetes</taxon>
        <taxon>Hypocreomycetidae</taxon>
        <taxon>Hypocreales</taxon>
        <taxon>Clavicipitaceae</taxon>
        <taxon>Metarhizium</taxon>
    </lineage>
</organism>
<reference evidence="1 2" key="1">
    <citation type="journal article" date="2011" name="PLoS Genet.">
        <title>Genome sequencing and comparative transcriptomics of the model entomopathogenic fungi Metarhizium anisopliae and M. acridum.</title>
        <authorList>
            <person name="Gao Q."/>
            <person name="Jin K."/>
            <person name="Ying S.H."/>
            <person name="Zhang Y."/>
            <person name="Xiao G."/>
            <person name="Shang Y."/>
            <person name="Duan Z."/>
            <person name="Hu X."/>
            <person name="Xie X.Q."/>
            <person name="Zhou G."/>
            <person name="Peng G."/>
            <person name="Luo Z."/>
            <person name="Huang W."/>
            <person name="Wang B."/>
            <person name="Fang W."/>
            <person name="Wang S."/>
            <person name="Zhong Y."/>
            <person name="Ma L.J."/>
            <person name="St Leger R.J."/>
            <person name="Zhao G.P."/>
            <person name="Pei Y."/>
            <person name="Feng M.G."/>
            <person name="Xia Y."/>
            <person name="Wang C."/>
        </authorList>
    </citation>
    <scope>NUCLEOTIDE SEQUENCE [LARGE SCALE GENOMIC DNA]</scope>
    <source>
        <strain evidence="2">ARSEF 23 / ATCC MYA-3075</strain>
    </source>
</reference>
<evidence type="ECO:0000313" key="2">
    <source>
        <dbReference type="Proteomes" id="UP000002498"/>
    </source>
</evidence>
<reference evidence="1 2" key="2">
    <citation type="journal article" date="2014" name="Proc. Natl. Acad. Sci. U.S.A.">
        <title>Trajectory and genomic determinants of fungal-pathogen speciation and host adaptation.</title>
        <authorList>
            <person name="Hu X."/>
            <person name="Xiao G."/>
            <person name="Zheng P."/>
            <person name="Shang Y."/>
            <person name="Su Y."/>
            <person name="Zhang X."/>
            <person name="Liu X."/>
            <person name="Zhan S."/>
            <person name="St Leger R.J."/>
            <person name="Wang C."/>
        </authorList>
    </citation>
    <scope>GENOME REANNOTATION</scope>
    <source>
        <strain evidence="2">ARSEF 23 / ATCC MYA-3075</strain>
    </source>
</reference>
<accession>E9EV66</accession>
<dbReference type="AlphaFoldDB" id="E9EV66"/>
<dbReference type="GeneID" id="19258201"/>
<evidence type="ECO:0000313" key="1">
    <source>
        <dbReference type="EMBL" id="EFZ00138.1"/>
    </source>
</evidence>
<dbReference type="EMBL" id="ADNJ02000005">
    <property type="protein sequence ID" value="EFZ00138.1"/>
    <property type="molecule type" value="Genomic_DNA"/>
</dbReference>
<name>E9EV66_METRA</name>
<dbReference type="KEGG" id="maj:MAA_03915"/>
<sequence length="744" mass="83540">MRLAWRLLQIAGGDPTHTDGHGILALPIAEDQCSTGSQSFSNSKATPRQAGVQLRRSLNAIPNRSGPMPTRSPAKGHPPAIVSNIGIWVTDAMLLHAVERYQRGVVASCRRINSHAGPLESRRRATRRHMTGLMPTSHPYPPIWQFGVGPSSLQWEAPTTQQHRQQKREQISVSNMFNNLIGWLENVGSADRPFISPPSQRFEAGAVSAEALAINPAVEAVDVPGPMLQEPTSLQHLPEEIIKLRSSIFGFEIVDNNTLFKLTKTCRQSLRRRVERGDLSVEALLAALEPLDSASKSRIPTTEMANKLRAMIRRSILYAMVDAEKQTPRSISPDLWLAFVGRVCASNGDNHDIQLFWRLMAAVPSSVGERIPPEKIRNLAIAFVTTQANRHNLFGHWSARAARFGQSLESLNASQSQELDAGMIKFLLQQDWISERARRMRFSWLVIKSYDSQTTTDEFLQTVHACSGKELQLHVVQLWQVLAARLHAIGALDNEAHKQVLQDGHNTSMSQRWTSLVTALLTTSNRNSALQELCTILTEMGQFDAVVHALTCKPVHLLRRDVMEALASACDNHQQALQLYDSIDLRRQPVRRRPLWAWSVWTKYVEQMIKDPTVHPIRIWQVLNLTSRQNEPAVETKAKSQLLDQMGQWFVEAQHLTDRQVLRNVEKCISLQRALTDGVSSQMLANLADIITRDLDKGQRGRTSRMQWLLSMVAQNQGQEQASRTASALNGWRAQIEPRGSEQL</sequence>
<dbReference type="RefSeq" id="XP_007820104.1">
    <property type="nucleotide sequence ID" value="XM_007821913.1"/>
</dbReference>